<dbReference type="PIRSF" id="PIRSF017082">
    <property type="entry name" value="YflP"/>
    <property type="match status" value="1"/>
</dbReference>
<proteinExistence type="inferred from homology"/>
<dbReference type="SUPFAM" id="SSF53850">
    <property type="entry name" value="Periplasmic binding protein-like II"/>
    <property type="match status" value="1"/>
</dbReference>
<dbReference type="InterPro" id="IPR042100">
    <property type="entry name" value="Bug_dom1"/>
</dbReference>
<organism evidence="3 4">
    <name type="scientific">Paracidovorax avenae (strain ATCC 19860 / DSM 7227 / CCUG 15838 / JCM 20985 / LMG 2117 / NCPPB 1011)</name>
    <name type="common">Acidovorax avenae</name>
    <dbReference type="NCBI Taxonomy" id="643561"/>
    <lineage>
        <taxon>Bacteria</taxon>
        <taxon>Pseudomonadati</taxon>
        <taxon>Pseudomonadota</taxon>
        <taxon>Betaproteobacteria</taxon>
        <taxon>Burkholderiales</taxon>
        <taxon>Comamonadaceae</taxon>
        <taxon>Paracidovorax</taxon>
    </lineage>
</organism>
<dbReference type="Proteomes" id="UP000002482">
    <property type="component" value="Chromosome"/>
</dbReference>
<gene>
    <name evidence="3" type="ordered locus">Acav_1698</name>
</gene>
<dbReference type="EMBL" id="CP002521">
    <property type="protein sequence ID" value="ADX45616.1"/>
    <property type="molecule type" value="Genomic_DNA"/>
</dbReference>
<protein>
    <recommendedName>
        <fullName evidence="5">LacI family transcriptional regulator</fullName>
    </recommendedName>
</protein>
<evidence type="ECO:0000313" key="3">
    <source>
        <dbReference type="EMBL" id="ADX45616.1"/>
    </source>
</evidence>
<evidence type="ECO:0000256" key="1">
    <source>
        <dbReference type="ARBA" id="ARBA00006987"/>
    </source>
</evidence>
<dbReference type="Gene3D" id="3.40.190.10">
    <property type="entry name" value="Periplasmic binding protein-like II"/>
    <property type="match status" value="1"/>
</dbReference>
<feature type="chain" id="PRO_5003254970" description="LacI family transcriptional regulator" evidence="2">
    <location>
        <begin position="23"/>
        <end position="322"/>
    </location>
</feature>
<sequence length="322" mass="33360">MKPLPKLAALAAFALGTAGACADTYPSKPIRLIVPFAAGGTTDNLGRLLAARLSGKLGQQVVVDNRGGAGGNIGADLVAKSPADGYTLLFATVGTQSINGSLYRKLPFDPAKDFTPVAPFASVPNILVVNPQLPVRSVAELVAYTKSRPDSINMGSAGNGSTNHLSGELFKSMTGASFLHVPYKGSGPAMADLLANQIQLMFDNLPGSLPQVKAGGVRALAVTSPARSPVLPDVPTMAEAGVPGYAVEVWFGVVGPKNLPRDIVERLSKDITAIAQEKATTDKLLAQGATPMTSTPEEFAGRIQADTEKWARLVRSSGASVD</sequence>
<evidence type="ECO:0008006" key="5">
    <source>
        <dbReference type="Google" id="ProtNLM"/>
    </source>
</evidence>
<dbReference type="GeneID" id="34238472"/>
<comment type="similarity">
    <text evidence="1">Belongs to the UPF0065 (bug) family.</text>
</comment>
<name>F0Q5I8_PARA1</name>
<dbReference type="PROSITE" id="PS51257">
    <property type="entry name" value="PROKAR_LIPOPROTEIN"/>
    <property type="match status" value="1"/>
</dbReference>
<evidence type="ECO:0000256" key="2">
    <source>
        <dbReference type="SAM" id="SignalP"/>
    </source>
</evidence>
<dbReference type="Gene3D" id="3.40.190.150">
    <property type="entry name" value="Bordetella uptake gene, domain 1"/>
    <property type="match status" value="1"/>
</dbReference>
<dbReference type="AlphaFoldDB" id="F0Q5I8"/>
<dbReference type="PANTHER" id="PTHR42928:SF5">
    <property type="entry name" value="BLR1237 PROTEIN"/>
    <property type="match status" value="1"/>
</dbReference>
<reference evidence="3" key="1">
    <citation type="submission" date="2011-02" db="EMBL/GenBank/DDBJ databases">
        <title>Complete sequence of Acidovorax avenae subsp. avenae ATCC 19860.</title>
        <authorList>
            <consortium name="US DOE Joint Genome Institute"/>
            <person name="Lucas S."/>
            <person name="Copeland A."/>
            <person name="Lapidus A."/>
            <person name="Cheng J.-F."/>
            <person name="Goodwin L."/>
            <person name="Pitluck S."/>
            <person name="Chertkov O."/>
            <person name="Held B."/>
            <person name="Detter J.C."/>
            <person name="Han C."/>
            <person name="Tapia R."/>
            <person name="Land M."/>
            <person name="Hauser L."/>
            <person name="Kyrpides N."/>
            <person name="Ivanova N."/>
            <person name="Ovchinnikova G."/>
            <person name="Pagani I."/>
            <person name="Gordon S."/>
            <person name="Woyke T."/>
        </authorList>
    </citation>
    <scope>NUCLEOTIDE SEQUENCE</scope>
    <source>
        <strain evidence="3">ATCC 19860</strain>
    </source>
</reference>
<dbReference type="RefSeq" id="WP_013594135.1">
    <property type="nucleotide sequence ID" value="NC_015138.1"/>
</dbReference>
<dbReference type="OrthoDB" id="8678477at2"/>
<dbReference type="CDD" id="cd13578">
    <property type="entry name" value="PBP2_Bug27"/>
    <property type="match status" value="1"/>
</dbReference>
<keyword evidence="4" id="KW-1185">Reference proteome</keyword>
<feature type="signal peptide" evidence="2">
    <location>
        <begin position="1"/>
        <end position="22"/>
    </location>
</feature>
<evidence type="ECO:0000313" key="4">
    <source>
        <dbReference type="Proteomes" id="UP000002482"/>
    </source>
</evidence>
<keyword evidence="2" id="KW-0732">Signal</keyword>
<dbReference type="InterPro" id="IPR005064">
    <property type="entry name" value="BUG"/>
</dbReference>
<dbReference type="KEGG" id="aaa:Acav_1698"/>
<dbReference type="HOGENOM" id="CLU_045683_0_0_4"/>
<dbReference type="Pfam" id="PF03401">
    <property type="entry name" value="TctC"/>
    <property type="match status" value="1"/>
</dbReference>
<accession>F0Q5I8</accession>
<dbReference type="PANTHER" id="PTHR42928">
    <property type="entry name" value="TRICARBOXYLATE-BINDING PROTEIN"/>
    <property type="match status" value="1"/>
</dbReference>